<dbReference type="VEuPathDB" id="FungiDB:HMPREF1541_04950"/>
<keyword evidence="7" id="KW-1185">Reference proteome</keyword>
<dbReference type="eggNOG" id="KOG3999">
    <property type="taxonomic scope" value="Eukaryota"/>
</dbReference>
<feature type="region of interest" description="Disordered" evidence="5">
    <location>
        <begin position="258"/>
        <end position="294"/>
    </location>
</feature>
<evidence type="ECO:0000313" key="7">
    <source>
        <dbReference type="Proteomes" id="UP000030752"/>
    </source>
</evidence>
<evidence type="ECO:0000256" key="2">
    <source>
        <dbReference type="ARBA" id="ARBA00005563"/>
    </source>
</evidence>
<dbReference type="PANTHER" id="PTHR12900">
    <property type="entry name" value="MITOTIC AND DNA DAMAGE CHECKPOINT PROTEIN HUS1"/>
    <property type="match status" value="1"/>
</dbReference>
<dbReference type="InterPro" id="IPR016580">
    <property type="entry name" value="HUS1"/>
</dbReference>
<comment type="subcellular location">
    <subcellularLocation>
        <location evidence="1">Nucleus</location>
    </subcellularLocation>
</comment>
<dbReference type="GO" id="GO:0030896">
    <property type="term" value="C:checkpoint clamp complex"/>
    <property type="evidence" value="ECO:0007669"/>
    <property type="project" value="EnsemblFungi"/>
</dbReference>
<dbReference type="Pfam" id="PF04005">
    <property type="entry name" value="Hus1"/>
    <property type="match status" value="1"/>
</dbReference>
<keyword evidence="3" id="KW-0539">Nucleus</keyword>
<feature type="compositionally biased region" description="Basic and acidic residues" evidence="5">
    <location>
        <begin position="271"/>
        <end position="282"/>
    </location>
</feature>
<dbReference type="GO" id="GO:0140445">
    <property type="term" value="C:chromosome, telomeric repeat region"/>
    <property type="evidence" value="ECO:0007669"/>
    <property type="project" value="EnsemblFungi"/>
</dbReference>
<evidence type="ECO:0000256" key="5">
    <source>
        <dbReference type="SAM" id="MobiDB-lite"/>
    </source>
</evidence>
<dbReference type="GO" id="GO:0006289">
    <property type="term" value="P:nucleotide-excision repair"/>
    <property type="evidence" value="ECO:0007669"/>
    <property type="project" value="TreeGrafter"/>
</dbReference>
<gene>
    <name evidence="6" type="ORF">HMPREF1541_04950</name>
</gene>
<dbReference type="STRING" id="1220924.W2RVX5"/>
<dbReference type="GO" id="GO:0033314">
    <property type="term" value="P:mitotic DNA replication checkpoint signaling"/>
    <property type="evidence" value="ECO:0007669"/>
    <property type="project" value="EnsemblFungi"/>
</dbReference>
<comment type="similarity">
    <text evidence="2 4">Belongs to the HUS1 family.</text>
</comment>
<evidence type="ECO:0000313" key="6">
    <source>
        <dbReference type="EMBL" id="ETN40671.1"/>
    </source>
</evidence>
<dbReference type="Gene3D" id="3.70.10.10">
    <property type="match status" value="1"/>
</dbReference>
<protein>
    <recommendedName>
        <fullName evidence="4">Checkpoint protein</fullName>
    </recommendedName>
</protein>
<dbReference type="GO" id="GO:0000724">
    <property type="term" value="P:double-strand break repair via homologous recombination"/>
    <property type="evidence" value="ECO:0007669"/>
    <property type="project" value="TreeGrafter"/>
</dbReference>
<dbReference type="GO" id="GO:0005730">
    <property type="term" value="C:nucleolus"/>
    <property type="evidence" value="ECO:0007669"/>
    <property type="project" value="InterPro"/>
</dbReference>
<evidence type="ECO:0000256" key="1">
    <source>
        <dbReference type="ARBA" id="ARBA00004123"/>
    </source>
</evidence>
<sequence length="353" mass="38244">MRFKTQIKNVSVFAKFCASLASLDQIAWCRLNDEDVQFTVIPDKGSQVWSNLKIETVFDSYIIQSAAEKNTINLEVPVQALQRALKSALGATSVQLRLTKKDNVPMLSLTIVSNSISSGNGVVAPASSARISDEYGDFDFSEDIEGSGFGDGSVGTTRERETIITQDVPVKVLAQQTVAHLHEPATPPSDVNIFLPSLGQIKSVSERFTKLSLAASKGSSGTSPRLELSASMHGTFKIAITTDALSISSKWTGLTHPELEPSMFENGSQGVRDDPSTRKKELGGPNGDDPAGWTSVRIDAKDWGRVLSVGRLNSRVIATFIPDHGLVLYVYLPNEDNPQEESVLTYYISSFSA</sequence>
<dbReference type="InterPro" id="IPR046938">
    <property type="entry name" value="DNA_clamp_sf"/>
</dbReference>
<dbReference type="InParanoid" id="W2RVX5"/>
<dbReference type="PIRSF" id="PIRSF011312">
    <property type="entry name" value="Cell_cycle_HUS1"/>
    <property type="match status" value="1"/>
</dbReference>
<organism evidence="6 7">
    <name type="scientific">Cyphellophora europaea (strain CBS 101466)</name>
    <name type="common">Phialophora europaea</name>
    <dbReference type="NCBI Taxonomy" id="1220924"/>
    <lineage>
        <taxon>Eukaryota</taxon>
        <taxon>Fungi</taxon>
        <taxon>Dikarya</taxon>
        <taxon>Ascomycota</taxon>
        <taxon>Pezizomycotina</taxon>
        <taxon>Eurotiomycetes</taxon>
        <taxon>Chaetothyriomycetidae</taxon>
        <taxon>Chaetothyriales</taxon>
        <taxon>Cyphellophoraceae</taxon>
        <taxon>Cyphellophora</taxon>
    </lineage>
</organism>
<dbReference type="GO" id="GO:0000723">
    <property type="term" value="P:telomere maintenance"/>
    <property type="evidence" value="ECO:0007669"/>
    <property type="project" value="EnsemblFungi"/>
</dbReference>
<dbReference type="InterPro" id="IPR007150">
    <property type="entry name" value="HUS1/Mec3"/>
</dbReference>
<dbReference type="RefSeq" id="XP_008717514.1">
    <property type="nucleotide sequence ID" value="XM_008719292.1"/>
</dbReference>
<dbReference type="SUPFAM" id="SSF55979">
    <property type="entry name" value="DNA clamp"/>
    <property type="match status" value="1"/>
</dbReference>
<proteinExistence type="inferred from homology"/>
<dbReference type="EMBL" id="KB822720">
    <property type="protein sequence ID" value="ETN40671.1"/>
    <property type="molecule type" value="Genomic_DNA"/>
</dbReference>
<evidence type="ECO:0000256" key="4">
    <source>
        <dbReference type="PIRNR" id="PIRNR011312"/>
    </source>
</evidence>
<dbReference type="GO" id="GO:0044778">
    <property type="term" value="P:meiotic DNA integrity checkpoint signaling"/>
    <property type="evidence" value="ECO:0007669"/>
    <property type="project" value="TreeGrafter"/>
</dbReference>
<name>W2RVX5_CYPE1</name>
<dbReference type="Proteomes" id="UP000030752">
    <property type="component" value="Unassembled WGS sequence"/>
</dbReference>
<dbReference type="GO" id="GO:0035861">
    <property type="term" value="C:site of double-strand break"/>
    <property type="evidence" value="ECO:0007669"/>
    <property type="project" value="EnsemblFungi"/>
</dbReference>
<dbReference type="GO" id="GO:0031573">
    <property type="term" value="P:mitotic intra-S DNA damage checkpoint signaling"/>
    <property type="evidence" value="ECO:0007669"/>
    <property type="project" value="EnsemblFungi"/>
</dbReference>
<accession>W2RVX5</accession>
<dbReference type="GeneID" id="19972289"/>
<dbReference type="HOGENOM" id="CLU_035754_0_0_1"/>
<reference evidence="6 7" key="1">
    <citation type="submission" date="2013-03" db="EMBL/GenBank/DDBJ databases">
        <title>The Genome Sequence of Phialophora europaea CBS 101466.</title>
        <authorList>
            <consortium name="The Broad Institute Genomics Platform"/>
            <person name="Cuomo C."/>
            <person name="de Hoog S."/>
            <person name="Gorbushina A."/>
            <person name="Walker B."/>
            <person name="Young S.K."/>
            <person name="Zeng Q."/>
            <person name="Gargeya S."/>
            <person name="Fitzgerald M."/>
            <person name="Haas B."/>
            <person name="Abouelleil A."/>
            <person name="Allen A.W."/>
            <person name="Alvarado L."/>
            <person name="Arachchi H.M."/>
            <person name="Berlin A.M."/>
            <person name="Chapman S.B."/>
            <person name="Gainer-Dewar J."/>
            <person name="Goldberg J."/>
            <person name="Griggs A."/>
            <person name="Gujja S."/>
            <person name="Hansen M."/>
            <person name="Howarth C."/>
            <person name="Imamovic A."/>
            <person name="Ireland A."/>
            <person name="Larimer J."/>
            <person name="McCowan C."/>
            <person name="Murphy C."/>
            <person name="Pearson M."/>
            <person name="Poon T.W."/>
            <person name="Priest M."/>
            <person name="Roberts A."/>
            <person name="Saif S."/>
            <person name="Shea T."/>
            <person name="Sisk P."/>
            <person name="Sykes S."/>
            <person name="Wortman J."/>
            <person name="Nusbaum C."/>
            <person name="Birren B."/>
        </authorList>
    </citation>
    <scope>NUCLEOTIDE SEQUENCE [LARGE SCALE GENOMIC DNA]</scope>
    <source>
        <strain evidence="6 7">CBS 101466</strain>
    </source>
</reference>
<dbReference type="OrthoDB" id="419537at2759"/>
<evidence type="ECO:0000256" key="3">
    <source>
        <dbReference type="ARBA" id="ARBA00023242"/>
    </source>
</evidence>
<dbReference type="PANTHER" id="PTHR12900:SF0">
    <property type="entry name" value="CHECKPOINT PROTEIN"/>
    <property type="match status" value="1"/>
</dbReference>
<dbReference type="AlphaFoldDB" id="W2RVX5"/>